<dbReference type="PANTHER" id="PTHR11645">
    <property type="entry name" value="PYRROLINE-5-CARBOXYLATE REDUCTASE"/>
    <property type="match status" value="1"/>
</dbReference>
<comment type="subcellular location">
    <subcellularLocation>
        <location evidence="4">Cytoplasm</location>
    </subcellularLocation>
</comment>
<dbReference type="PANTHER" id="PTHR11645:SF0">
    <property type="entry name" value="PYRROLINE-5-CARBOXYLATE REDUCTASE 3"/>
    <property type="match status" value="1"/>
</dbReference>
<dbReference type="PIRSF" id="PIRSF000193">
    <property type="entry name" value="Pyrrol-5-carb_rd"/>
    <property type="match status" value="1"/>
</dbReference>
<organism evidence="9 10">
    <name type="scientific">OM182 bacterium MED-G24</name>
    <dbReference type="NCBI Taxonomy" id="1986255"/>
    <lineage>
        <taxon>Bacteria</taxon>
        <taxon>Pseudomonadati</taxon>
        <taxon>Pseudomonadota</taxon>
        <taxon>Gammaproteobacteria</taxon>
        <taxon>OMG group</taxon>
        <taxon>OM182 clade</taxon>
    </lineage>
</organism>
<evidence type="ECO:0000256" key="4">
    <source>
        <dbReference type="HAMAP-Rule" id="MF_01925"/>
    </source>
</evidence>
<dbReference type="GO" id="GO:0005737">
    <property type="term" value="C:cytoplasm"/>
    <property type="evidence" value="ECO:0007669"/>
    <property type="project" value="UniProtKB-SubCell"/>
</dbReference>
<dbReference type="InterPro" id="IPR028939">
    <property type="entry name" value="P5C_Rdtase_cat_N"/>
</dbReference>
<comment type="caution">
    <text evidence="9">The sequence shown here is derived from an EMBL/GenBank/DDBJ whole genome shotgun (WGS) entry which is preliminary data.</text>
</comment>
<dbReference type="HAMAP" id="MF_01925">
    <property type="entry name" value="P5C_reductase"/>
    <property type="match status" value="1"/>
</dbReference>
<feature type="binding site" evidence="6">
    <location>
        <position position="55"/>
    </location>
    <ligand>
        <name>NADPH</name>
        <dbReference type="ChEBI" id="CHEBI:57783"/>
    </ligand>
</feature>
<gene>
    <name evidence="4" type="primary">proC</name>
    <name evidence="9" type="ORF">CNE99_00250</name>
</gene>
<dbReference type="GO" id="GO:0004735">
    <property type="term" value="F:pyrroline-5-carboxylate reductase activity"/>
    <property type="evidence" value="ECO:0007669"/>
    <property type="project" value="UniProtKB-UniRule"/>
</dbReference>
<dbReference type="Pfam" id="PF14748">
    <property type="entry name" value="P5CR_dimer"/>
    <property type="match status" value="1"/>
</dbReference>
<comment type="similarity">
    <text evidence="1 4">Belongs to the pyrroline-5-carboxylate reductase family.</text>
</comment>
<evidence type="ECO:0000256" key="2">
    <source>
        <dbReference type="ARBA" id="ARBA00022857"/>
    </source>
</evidence>
<evidence type="ECO:0000313" key="10">
    <source>
        <dbReference type="Proteomes" id="UP000219327"/>
    </source>
</evidence>
<dbReference type="InterPro" id="IPR000304">
    <property type="entry name" value="Pyrroline-COOH_reductase"/>
</dbReference>
<comment type="pathway">
    <text evidence="4">Amino-acid biosynthesis; L-proline biosynthesis; L-proline from L-glutamate 5-semialdehyde: step 1/1.</text>
</comment>
<evidence type="ECO:0000256" key="6">
    <source>
        <dbReference type="PIRSR" id="PIRSR000193-1"/>
    </source>
</evidence>
<evidence type="ECO:0000259" key="7">
    <source>
        <dbReference type="Pfam" id="PF03807"/>
    </source>
</evidence>
<feature type="domain" description="Pyrroline-5-carboxylate reductase catalytic N-terminal" evidence="7">
    <location>
        <begin position="5"/>
        <end position="96"/>
    </location>
</feature>
<keyword evidence="3 4" id="KW-0560">Oxidoreductase</keyword>
<keyword evidence="4" id="KW-0028">Amino-acid biosynthesis</keyword>
<evidence type="ECO:0000259" key="8">
    <source>
        <dbReference type="Pfam" id="PF14748"/>
    </source>
</evidence>
<dbReference type="Proteomes" id="UP000219327">
    <property type="component" value="Unassembled WGS sequence"/>
</dbReference>
<name>A0A2A5X1K5_9GAMM</name>
<protein>
    <recommendedName>
        <fullName evidence="4 5">Pyrroline-5-carboxylate reductase</fullName>
        <shortName evidence="4">P5C reductase</shortName>
        <shortName evidence="4">P5CR</shortName>
        <ecNumber evidence="4 5">1.5.1.2</ecNumber>
    </recommendedName>
    <alternativeName>
        <fullName evidence="4">PCA reductase</fullName>
    </alternativeName>
</protein>
<evidence type="ECO:0000313" key="9">
    <source>
        <dbReference type="EMBL" id="PDH42186.1"/>
    </source>
</evidence>
<dbReference type="GO" id="GO:0055129">
    <property type="term" value="P:L-proline biosynthetic process"/>
    <property type="evidence" value="ECO:0007669"/>
    <property type="project" value="UniProtKB-UniRule"/>
</dbReference>
<dbReference type="InterPro" id="IPR008927">
    <property type="entry name" value="6-PGluconate_DH-like_C_sf"/>
</dbReference>
<comment type="function">
    <text evidence="4">Catalyzes the reduction of 1-pyrroline-5-carboxylate (PCA) to L-proline.</text>
</comment>
<keyword evidence="4" id="KW-0641">Proline biosynthesis</keyword>
<comment type="catalytic activity">
    <reaction evidence="4">
        <text>L-proline + NADP(+) = (S)-1-pyrroline-5-carboxylate + NADPH + 2 H(+)</text>
        <dbReference type="Rhea" id="RHEA:14109"/>
        <dbReference type="ChEBI" id="CHEBI:15378"/>
        <dbReference type="ChEBI" id="CHEBI:17388"/>
        <dbReference type="ChEBI" id="CHEBI:57783"/>
        <dbReference type="ChEBI" id="CHEBI:58349"/>
        <dbReference type="ChEBI" id="CHEBI:60039"/>
        <dbReference type="EC" id="1.5.1.2"/>
    </reaction>
</comment>
<dbReference type="SUPFAM" id="SSF51735">
    <property type="entry name" value="NAD(P)-binding Rossmann-fold domains"/>
    <property type="match status" value="1"/>
</dbReference>
<dbReference type="EMBL" id="NTKD01000001">
    <property type="protein sequence ID" value="PDH42186.1"/>
    <property type="molecule type" value="Genomic_DNA"/>
</dbReference>
<keyword evidence="2 4" id="KW-0521">NADP</keyword>
<keyword evidence="4" id="KW-0963">Cytoplasm</keyword>
<dbReference type="Gene3D" id="1.10.3730.10">
    <property type="entry name" value="ProC C-terminal domain-like"/>
    <property type="match status" value="1"/>
</dbReference>
<dbReference type="InterPro" id="IPR029036">
    <property type="entry name" value="P5CR_dimer"/>
</dbReference>
<dbReference type="Pfam" id="PF03807">
    <property type="entry name" value="F420_oxidored"/>
    <property type="match status" value="1"/>
</dbReference>
<comment type="catalytic activity">
    <reaction evidence="4">
        <text>L-proline + NAD(+) = (S)-1-pyrroline-5-carboxylate + NADH + 2 H(+)</text>
        <dbReference type="Rhea" id="RHEA:14105"/>
        <dbReference type="ChEBI" id="CHEBI:15378"/>
        <dbReference type="ChEBI" id="CHEBI:17388"/>
        <dbReference type="ChEBI" id="CHEBI:57540"/>
        <dbReference type="ChEBI" id="CHEBI:57945"/>
        <dbReference type="ChEBI" id="CHEBI:60039"/>
        <dbReference type="EC" id="1.5.1.2"/>
    </reaction>
</comment>
<dbReference type="FunFam" id="1.10.3730.10:FF:000001">
    <property type="entry name" value="Pyrroline-5-carboxylate reductase"/>
    <property type="match status" value="1"/>
</dbReference>
<accession>A0A2A5X1K5</accession>
<dbReference type="InterPro" id="IPR036291">
    <property type="entry name" value="NAD(P)-bd_dom_sf"/>
</dbReference>
<dbReference type="UniPathway" id="UPA00098">
    <property type="reaction ID" value="UER00361"/>
</dbReference>
<feature type="domain" description="Pyrroline-5-carboxylate reductase dimerisation" evidence="8">
    <location>
        <begin position="159"/>
        <end position="262"/>
    </location>
</feature>
<dbReference type="AlphaFoldDB" id="A0A2A5X1K5"/>
<evidence type="ECO:0000256" key="3">
    <source>
        <dbReference type="ARBA" id="ARBA00023002"/>
    </source>
</evidence>
<dbReference type="EC" id="1.5.1.2" evidence="4 5"/>
<evidence type="ECO:0000256" key="5">
    <source>
        <dbReference type="NCBIfam" id="TIGR00112"/>
    </source>
</evidence>
<dbReference type="SUPFAM" id="SSF48179">
    <property type="entry name" value="6-phosphogluconate dehydrogenase C-terminal domain-like"/>
    <property type="match status" value="1"/>
</dbReference>
<evidence type="ECO:0000256" key="1">
    <source>
        <dbReference type="ARBA" id="ARBA00005525"/>
    </source>
</evidence>
<reference evidence="9 10" key="1">
    <citation type="submission" date="2017-08" db="EMBL/GenBank/DDBJ databases">
        <title>Fine stratification of microbial communities through a metagenomic profile of the photic zone.</title>
        <authorList>
            <person name="Haro-Moreno J.M."/>
            <person name="Lopez-Perez M."/>
            <person name="De La Torre J."/>
            <person name="Picazo A."/>
            <person name="Camacho A."/>
            <person name="Rodriguez-Valera F."/>
        </authorList>
    </citation>
    <scope>NUCLEOTIDE SEQUENCE [LARGE SCALE GENOMIC DNA]</scope>
    <source>
        <strain evidence="9">MED-G24</strain>
    </source>
</reference>
<dbReference type="NCBIfam" id="TIGR00112">
    <property type="entry name" value="proC"/>
    <property type="match status" value="1"/>
</dbReference>
<dbReference type="Gene3D" id="3.40.50.720">
    <property type="entry name" value="NAD(P)-binding Rossmann-like Domain"/>
    <property type="match status" value="1"/>
</dbReference>
<sequence>MHMTRLAFIGAGRIAQAIMGGLINQGLTASNMTAADPDPDILDMLPTGVKRSADNLAAVADADVVILCVKPNMAKPVVSGLASVLTDRLLISVAAGIRASDLTAWSGAATVIRCMPNTPALIRQGMIGLYSADASAVQRALAGDLLGAVGATAWFDSDDDLDKVTALSGSGPAYFFYLMEAMIDAGVELGMSTEASRTLVLNTAMGAAAMAVKSPDSPAQLRANVTSPGGTTEAALNVLSAQGLSESLDAAVRAAYERAIELGNSV</sequence>
<proteinExistence type="inferred from homology"/>